<dbReference type="InterPro" id="IPR006034">
    <property type="entry name" value="Asparaginase/glutaminase-like"/>
</dbReference>
<evidence type="ECO:0000256" key="5">
    <source>
        <dbReference type="PIRSR" id="PIRSR001220-1"/>
    </source>
</evidence>
<dbReference type="PANTHER" id="PTHR11707">
    <property type="entry name" value="L-ASPARAGINASE"/>
    <property type="match status" value="1"/>
</dbReference>
<dbReference type="InterPro" id="IPR036152">
    <property type="entry name" value="Asp/glu_Ase-like_sf"/>
</dbReference>
<evidence type="ECO:0000256" key="3">
    <source>
        <dbReference type="ARBA" id="ARBA00022801"/>
    </source>
</evidence>
<evidence type="ECO:0000256" key="7">
    <source>
        <dbReference type="PROSITE-ProRule" id="PRU10099"/>
    </source>
</evidence>
<dbReference type="AlphaFoldDB" id="A0AAN9YUI4"/>
<dbReference type="PROSITE" id="PS51732">
    <property type="entry name" value="ASN_GLN_ASE_3"/>
    <property type="match status" value="1"/>
</dbReference>
<accession>A0AAN9YUI4</accession>
<dbReference type="InterPro" id="IPR004550">
    <property type="entry name" value="AsnASE_II"/>
</dbReference>
<dbReference type="InterPro" id="IPR027475">
    <property type="entry name" value="Asparaginase/glutaminase_AS2"/>
</dbReference>
<dbReference type="PANTHER" id="PTHR11707:SF28">
    <property type="entry name" value="60 KDA LYSOPHOSPHOLIPASE"/>
    <property type="match status" value="1"/>
</dbReference>
<keyword evidence="10" id="KW-0732">Signal</keyword>
<dbReference type="InterPro" id="IPR027474">
    <property type="entry name" value="L-asparaginase_N"/>
</dbReference>
<keyword evidence="14" id="KW-1185">Reference proteome</keyword>
<dbReference type="Gene3D" id="3.40.50.40">
    <property type="match status" value="1"/>
</dbReference>
<dbReference type="SUPFAM" id="SSF53774">
    <property type="entry name" value="Glutaminase/Asparaginase"/>
    <property type="match status" value="1"/>
</dbReference>
<dbReference type="GO" id="GO:0004067">
    <property type="term" value="F:asparaginase activity"/>
    <property type="evidence" value="ECO:0007669"/>
    <property type="project" value="UniProtKB-UniRule"/>
</dbReference>
<dbReference type="InterPro" id="IPR037152">
    <property type="entry name" value="L-asparaginase_N_sf"/>
</dbReference>
<dbReference type="InterPro" id="IPR020827">
    <property type="entry name" value="Asparaginase/glutaminase_AS1"/>
</dbReference>
<comment type="catalytic activity">
    <reaction evidence="4">
        <text>L-asparagine + H2O = L-aspartate + NH4(+)</text>
        <dbReference type="Rhea" id="RHEA:21016"/>
        <dbReference type="ChEBI" id="CHEBI:15377"/>
        <dbReference type="ChEBI" id="CHEBI:28938"/>
        <dbReference type="ChEBI" id="CHEBI:29991"/>
        <dbReference type="ChEBI" id="CHEBI:58048"/>
        <dbReference type="EC" id="3.5.1.1"/>
    </reaction>
</comment>
<dbReference type="PIRSF" id="PIRSF001220">
    <property type="entry name" value="L-ASNase_gatD"/>
    <property type="match status" value="1"/>
</dbReference>
<dbReference type="PRINTS" id="PR00139">
    <property type="entry name" value="ASNGLNASE"/>
</dbReference>
<feature type="active site" description="O-isoaspartyl threonine intermediate" evidence="5">
    <location>
        <position position="58"/>
    </location>
</feature>
<comment type="similarity">
    <text evidence="1 9">Belongs to the asparaginase 1 family.</text>
</comment>
<evidence type="ECO:0000259" key="12">
    <source>
        <dbReference type="Pfam" id="PF17763"/>
    </source>
</evidence>
<feature type="active site" evidence="7">
    <location>
        <position position="58"/>
    </location>
</feature>
<dbReference type="Pfam" id="PF00710">
    <property type="entry name" value="Asparaginase"/>
    <property type="match status" value="1"/>
</dbReference>
<dbReference type="Gene3D" id="3.40.50.1170">
    <property type="entry name" value="L-asparaginase, N-terminal domain"/>
    <property type="match status" value="1"/>
</dbReference>
<dbReference type="CDD" id="cd08964">
    <property type="entry name" value="L-asparaginase_II"/>
    <property type="match status" value="1"/>
</dbReference>
<dbReference type="InterPro" id="IPR027473">
    <property type="entry name" value="L-asparaginase_C"/>
</dbReference>
<proteinExistence type="inferred from homology"/>
<dbReference type="SMART" id="SM00870">
    <property type="entry name" value="Asparaginase"/>
    <property type="match status" value="1"/>
</dbReference>
<feature type="signal peptide" evidence="10">
    <location>
        <begin position="1"/>
        <end position="18"/>
    </location>
</feature>
<feature type="chain" id="PRO_5042841745" description="asparaginase" evidence="10">
    <location>
        <begin position="19"/>
        <end position="372"/>
    </location>
</feature>
<evidence type="ECO:0000256" key="2">
    <source>
        <dbReference type="ARBA" id="ARBA00012920"/>
    </source>
</evidence>
<dbReference type="Proteomes" id="UP001320420">
    <property type="component" value="Unassembled WGS sequence"/>
</dbReference>
<dbReference type="EC" id="3.5.1.1" evidence="2"/>
<protein>
    <recommendedName>
        <fullName evidence="2">asparaginase</fullName>
        <ecNumber evidence="2">3.5.1.1</ecNumber>
    </recommendedName>
</protein>
<evidence type="ECO:0000313" key="13">
    <source>
        <dbReference type="EMBL" id="KAK7754430.1"/>
    </source>
</evidence>
<reference evidence="13 14" key="1">
    <citation type="submission" date="2024-02" db="EMBL/GenBank/DDBJ databases">
        <title>De novo assembly and annotation of 12 fungi associated with fruit tree decline syndrome in Ontario, Canada.</title>
        <authorList>
            <person name="Sulman M."/>
            <person name="Ellouze W."/>
            <person name="Ilyukhin E."/>
        </authorList>
    </citation>
    <scope>NUCLEOTIDE SEQUENCE [LARGE SCALE GENOMIC DNA]</scope>
    <source>
        <strain evidence="13 14">M11/M66-122</strain>
    </source>
</reference>
<evidence type="ECO:0000256" key="6">
    <source>
        <dbReference type="PIRSR" id="PIRSR001220-2"/>
    </source>
</evidence>
<comment type="caution">
    <text evidence="13">The sequence shown here is derived from an EMBL/GenBank/DDBJ whole genome shotgun (WGS) entry which is preliminary data.</text>
</comment>
<evidence type="ECO:0000313" key="14">
    <source>
        <dbReference type="Proteomes" id="UP001320420"/>
    </source>
</evidence>
<dbReference type="InterPro" id="IPR040919">
    <property type="entry name" value="Asparaginase_C"/>
</dbReference>
<feature type="binding site" evidence="6">
    <location>
        <position position="105"/>
    </location>
    <ligand>
        <name>substrate</name>
    </ligand>
</feature>
<feature type="domain" description="Asparaginase/glutaminase C-terminal" evidence="12">
    <location>
        <begin position="263"/>
        <end position="367"/>
    </location>
</feature>
<sequence length="372" mass="38785">MVSFKLLALGLSACLTAASPVPPPVPVPVPEAFRLSVRDDRPFNASLPNVTIFATGGTIAGSAASSDQTTGYQAGALGVDVLIDAVPQLWNVSNVRGVQVANVGSPSITPAILLNLTRQVQGALDDPACAGVVVTHGTDTLEESAFFLDLTLRSEKPVVVVGAMRPATAISADGPMNLLAAVTVAADPAARGRGAMIVLNDRISSAYFTTKTNANSLDTFRSAEQGFLGFFVDIQPKFYSTPSLPLGRPYFDVAGEYMSLPEVDILYGHEALNPALAEAAVQSGAKGLVLAGMGAGGWTDPGNEVIERLVKDNGTAVVYSRRPADGYVEPTGSVGYGGGFLNPQKARIMLQLALNAGYGDAQLRQIFEFNSL</sequence>
<evidence type="ECO:0000256" key="1">
    <source>
        <dbReference type="ARBA" id="ARBA00010518"/>
    </source>
</evidence>
<dbReference type="EMBL" id="JAKJXP020000021">
    <property type="protein sequence ID" value="KAK7754430.1"/>
    <property type="molecule type" value="Genomic_DNA"/>
</dbReference>
<evidence type="ECO:0000256" key="10">
    <source>
        <dbReference type="SAM" id="SignalP"/>
    </source>
</evidence>
<dbReference type="Pfam" id="PF17763">
    <property type="entry name" value="Asparaginase_C"/>
    <property type="match status" value="1"/>
</dbReference>
<dbReference type="GO" id="GO:0006530">
    <property type="term" value="P:L-asparagine catabolic process"/>
    <property type="evidence" value="ECO:0007669"/>
    <property type="project" value="UniProtKB-ARBA"/>
</dbReference>
<feature type="binding site" evidence="6">
    <location>
        <begin position="138"/>
        <end position="139"/>
    </location>
    <ligand>
        <name>substrate</name>
    </ligand>
</feature>
<dbReference type="PROSITE" id="PS00144">
    <property type="entry name" value="ASN_GLN_ASE_1"/>
    <property type="match status" value="1"/>
</dbReference>
<evidence type="ECO:0000256" key="9">
    <source>
        <dbReference type="RuleBase" id="RU004456"/>
    </source>
</evidence>
<evidence type="ECO:0000259" key="11">
    <source>
        <dbReference type="Pfam" id="PF00710"/>
    </source>
</evidence>
<dbReference type="PROSITE" id="PS00917">
    <property type="entry name" value="ASN_GLN_ASE_2"/>
    <property type="match status" value="1"/>
</dbReference>
<feature type="active site" evidence="8">
    <location>
        <position position="138"/>
    </location>
</feature>
<dbReference type="NCBIfam" id="TIGR00520">
    <property type="entry name" value="asnASE_II"/>
    <property type="match status" value="1"/>
</dbReference>
<keyword evidence="3" id="KW-0378">Hydrolase</keyword>
<evidence type="ECO:0000256" key="4">
    <source>
        <dbReference type="ARBA" id="ARBA00049366"/>
    </source>
</evidence>
<evidence type="ECO:0000256" key="8">
    <source>
        <dbReference type="PROSITE-ProRule" id="PRU10100"/>
    </source>
</evidence>
<gene>
    <name evidence="13" type="ORF">SLS62_003725</name>
</gene>
<organism evidence="13 14">
    <name type="scientific">Diatrype stigma</name>
    <dbReference type="NCBI Taxonomy" id="117547"/>
    <lineage>
        <taxon>Eukaryota</taxon>
        <taxon>Fungi</taxon>
        <taxon>Dikarya</taxon>
        <taxon>Ascomycota</taxon>
        <taxon>Pezizomycotina</taxon>
        <taxon>Sordariomycetes</taxon>
        <taxon>Xylariomycetidae</taxon>
        <taxon>Xylariales</taxon>
        <taxon>Diatrypaceae</taxon>
        <taxon>Diatrype</taxon>
    </lineage>
</organism>
<feature type="domain" description="L-asparaginase N-terminal" evidence="11">
    <location>
        <begin position="49"/>
        <end position="242"/>
    </location>
</feature>
<name>A0AAN9YUI4_9PEZI</name>
<dbReference type="FunFam" id="3.40.50.1170:FF:000001">
    <property type="entry name" value="L-asparaginase 2"/>
    <property type="match status" value="1"/>
</dbReference>
<dbReference type="PIRSF" id="PIRSF500176">
    <property type="entry name" value="L_ASNase"/>
    <property type="match status" value="1"/>
</dbReference>